<protein>
    <submittedName>
        <fullName evidence="1">Uncharacterized protein</fullName>
    </submittedName>
</protein>
<dbReference type="AlphaFoldDB" id="A0A840INN9"/>
<evidence type="ECO:0000313" key="1">
    <source>
        <dbReference type="EMBL" id="MBB4683503.1"/>
    </source>
</evidence>
<name>A0A840INN9_9PSEU</name>
<evidence type="ECO:0000313" key="2">
    <source>
        <dbReference type="Proteomes" id="UP000581769"/>
    </source>
</evidence>
<gene>
    <name evidence="1" type="ORF">BJY18_000988</name>
</gene>
<organism evidence="1 2">
    <name type="scientific">Amycolatopsis jiangsuensis</name>
    <dbReference type="NCBI Taxonomy" id="1181879"/>
    <lineage>
        <taxon>Bacteria</taxon>
        <taxon>Bacillati</taxon>
        <taxon>Actinomycetota</taxon>
        <taxon>Actinomycetes</taxon>
        <taxon>Pseudonocardiales</taxon>
        <taxon>Pseudonocardiaceae</taxon>
        <taxon>Amycolatopsis</taxon>
    </lineage>
</organism>
<accession>A0A840INN9</accession>
<dbReference type="EMBL" id="JACHMG010000001">
    <property type="protein sequence ID" value="MBB4683503.1"/>
    <property type="molecule type" value="Genomic_DNA"/>
</dbReference>
<keyword evidence="2" id="KW-1185">Reference proteome</keyword>
<sequence length="55" mass="6017">MTASGLQVRRTTVADLPALLAWEREPDGADAESVELRCQVITPGERCGAGRRLHR</sequence>
<proteinExistence type="predicted"/>
<dbReference type="RefSeq" id="WP_184778038.1">
    <property type="nucleotide sequence ID" value="NZ_JACHMG010000001.1"/>
</dbReference>
<comment type="caution">
    <text evidence="1">The sequence shown here is derived from an EMBL/GenBank/DDBJ whole genome shotgun (WGS) entry which is preliminary data.</text>
</comment>
<reference evidence="1 2" key="1">
    <citation type="submission" date="2020-08" db="EMBL/GenBank/DDBJ databases">
        <title>Sequencing the genomes of 1000 actinobacteria strains.</title>
        <authorList>
            <person name="Klenk H.-P."/>
        </authorList>
    </citation>
    <scope>NUCLEOTIDE SEQUENCE [LARGE SCALE GENOMIC DNA]</scope>
    <source>
        <strain evidence="1 2">DSM 45859</strain>
    </source>
</reference>
<dbReference type="Proteomes" id="UP000581769">
    <property type="component" value="Unassembled WGS sequence"/>
</dbReference>